<dbReference type="EMBL" id="JBJJXI010000022">
    <property type="protein sequence ID" value="KAL3404983.1"/>
    <property type="molecule type" value="Genomic_DNA"/>
</dbReference>
<evidence type="ECO:0000313" key="3">
    <source>
        <dbReference type="Proteomes" id="UP001627154"/>
    </source>
</evidence>
<evidence type="ECO:0000313" key="2">
    <source>
        <dbReference type="EMBL" id="KAL3404983.1"/>
    </source>
</evidence>
<keyword evidence="1" id="KW-1133">Transmembrane helix</keyword>
<keyword evidence="1" id="KW-0812">Transmembrane</keyword>
<evidence type="ECO:0000256" key="1">
    <source>
        <dbReference type="SAM" id="Phobius"/>
    </source>
</evidence>
<organism evidence="2 3">
    <name type="scientific">Trichogramma kaykai</name>
    <dbReference type="NCBI Taxonomy" id="54128"/>
    <lineage>
        <taxon>Eukaryota</taxon>
        <taxon>Metazoa</taxon>
        <taxon>Ecdysozoa</taxon>
        <taxon>Arthropoda</taxon>
        <taxon>Hexapoda</taxon>
        <taxon>Insecta</taxon>
        <taxon>Pterygota</taxon>
        <taxon>Neoptera</taxon>
        <taxon>Endopterygota</taxon>
        <taxon>Hymenoptera</taxon>
        <taxon>Apocrita</taxon>
        <taxon>Proctotrupomorpha</taxon>
        <taxon>Chalcidoidea</taxon>
        <taxon>Trichogrammatidae</taxon>
        <taxon>Trichogramma</taxon>
    </lineage>
</organism>
<dbReference type="Proteomes" id="UP001627154">
    <property type="component" value="Unassembled WGS sequence"/>
</dbReference>
<feature type="transmembrane region" description="Helical" evidence="1">
    <location>
        <begin position="149"/>
        <end position="170"/>
    </location>
</feature>
<protein>
    <submittedName>
        <fullName evidence="2">Uncharacterized protein</fullName>
    </submittedName>
</protein>
<name>A0ABD2XJK6_9HYME</name>
<sequence length="187" mass="21686">MIHEIECKKDLSFAVEGDYPERIDELYARVSPSVRRTRARLVALHYRPMCRLPARTRRSSRGMLRNSSERSCLYAVIYVYLYREGRDEPLQNGSYAAFLNVPLCMCVYAGGARVSWCAPCTAHTMISAPKRRALVPLLLHRTAQTVSHIYIYIYIYIYMRVPYLSCICIYTRKNEPRVYVCAIAARN</sequence>
<reference evidence="2 3" key="1">
    <citation type="journal article" date="2024" name="bioRxiv">
        <title>A reference genome for Trichogramma kaykai: A tiny desert-dwelling parasitoid wasp with competing sex-ratio distorters.</title>
        <authorList>
            <person name="Culotta J."/>
            <person name="Lindsey A.R."/>
        </authorList>
    </citation>
    <scope>NUCLEOTIDE SEQUENCE [LARGE SCALE GENOMIC DNA]</scope>
    <source>
        <strain evidence="2 3">KSX58</strain>
    </source>
</reference>
<comment type="caution">
    <text evidence="2">The sequence shown here is derived from an EMBL/GenBank/DDBJ whole genome shotgun (WGS) entry which is preliminary data.</text>
</comment>
<dbReference type="AlphaFoldDB" id="A0ABD2XJK6"/>
<proteinExistence type="predicted"/>
<accession>A0ABD2XJK6</accession>
<gene>
    <name evidence="2" type="ORF">TKK_002624</name>
</gene>
<keyword evidence="3" id="KW-1185">Reference proteome</keyword>
<keyword evidence="1" id="KW-0472">Membrane</keyword>